<dbReference type="SUPFAM" id="SSF56349">
    <property type="entry name" value="DNA breaking-rejoining enzymes"/>
    <property type="match status" value="1"/>
</dbReference>
<feature type="domain" description="Tyr recombinase" evidence="3">
    <location>
        <begin position="204"/>
        <end position="403"/>
    </location>
</feature>
<keyword evidence="1" id="KW-0238">DNA-binding</keyword>
<dbReference type="InterPro" id="IPR002104">
    <property type="entry name" value="Integrase_catalytic"/>
</dbReference>
<dbReference type="PROSITE" id="PS51898">
    <property type="entry name" value="TYR_RECOMBINASE"/>
    <property type="match status" value="1"/>
</dbReference>
<gene>
    <name evidence="4" type="ORF">JOF53_006446</name>
</gene>
<evidence type="ECO:0000313" key="4">
    <source>
        <dbReference type="EMBL" id="MBP2477574.1"/>
    </source>
</evidence>
<keyword evidence="5" id="KW-1185">Reference proteome</keyword>
<organism evidence="4 5">
    <name type="scientific">Crossiella equi</name>
    <dbReference type="NCBI Taxonomy" id="130796"/>
    <lineage>
        <taxon>Bacteria</taxon>
        <taxon>Bacillati</taxon>
        <taxon>Actinomycetota</taxon>
        <taxon>Actinomycetes</taxon>
        <taxon>Pseudonocardiales</taxon>
        <taxon>Pseudonocardiaceae</taxon>
        <taxon>Crossiella</taxon>
    </lineage>
</organism>
<dbReference type="Gene3D" id="1.10.443.10">
    <property type="entry name" value="Intergrase catalytic core"/>
    <property type="match status" value="1"/>
</dbReference>
<dbReference type="RefSeq" id="WP_086787966.1">
    <property type="nucleotide sequence ID" value="NZ_JAGIOO010000001.1"/>
</dbReference>
<dbReference type="Pfam" id="PF00589">
    <property type="entry name" value="Phage_integrase"/>
    <property type="match status" value="1"/>
</dbReference>
<reference evidence="4 5" key="1">
    <citation type="submission" date="2021-03" db="EMBL/GenBank/DDBJ databases">
        <title>Sequencing the genomes of 1000 actinobacteria strains.</title>
        <authorList>
            <person name="Klenk H.-P."/>
        </authorList>
    </citation>
    <scope>NUCLEOTIDE SEQUENCE [LARGE SCALE GENOMIC DNA]</scope>
    <source>
        <strain evidence="4 5">DSM 44580</strain>
    </source>
</reference>
<protein>
    <submittedName>
        <fullName evidence="4">Integrase</fullName>
    </submittedName>
</protein>
<dbReference type="InterPro" id="IPR013762">
    <property type="entry name" value="Integrase-like_cat_sf"/>
</dbReference>
<dbReference type="InterPro" id="IPR011010">
    <property type="entry name" value="DNA_brk_join_enz"/>
</dbReference>
<dbReference type="InterPro" id="IPR010998">
    <property type="entry name" value="Integrase_recombinase_N"/>
</dbReference>
<proteinExistence type="predicted"/>
<evidence type="ECO:0000256" key="2">
    <source>
        <dbReference type="ARBA" id="ARBA00023172"/>
    </source>
</evidence>
<keyword evidence="2" id="KW-0233">DNA recombination</keyword>
<dbReference type="InterPro" id="IPR050090">
    <property type="entry name" value="Tyrosine_recombinase_XerCD"/>
</dbReference>
<sequence length="411" mass="46419">MARRAREDGEGSIFPYRNGFAAYVWVETQTGEKKRKYVYGKSREEVHDKWIKLHAEAAKGPVSTTATERIGQHLWKWHENVVTLNSAPLTAKTYETFLRLYIIPGLGAESFARLTVAKAQAWMNKLARTCQCCAQGKDAARKPDKQKCCAVGKCCGGYLSRRSLFDIRACARAGINYAIVEDKCQRNPVTLIKIPKVEGRMRVKKTRRWSTADLLAFLVSAKEDDDPMYAAYVLVLVNALRKGEALGLPLDSVDLARKELDICYQLQRVDGKLLHRETKTPASDDTMPLVDLAERALRGRLRQRELDRQAADVAWQECGLVFTTRLGTPIEPRNFYRSWVRRCEKAGVPVISVHGARRLCASLLAELGVHPRVAMRILRHANLKTTMEIYTDVSEEQTREALEKLSDLLGA</sequence>
<dbReference type="Gene3D" id="1.10.150.130">
    <property type="match status" value="1"/>
</dbReference>
<comment type="caution">
    <text evidence="4">The sequence shown here is derived from an EMBL/GenBank/DDBJ whole genome shotgun (WGS) entry which is preliminary data.</text>
</comment>
<dbReference type="EMBL" id="JAGIOO010000001">
    <property type="protein sequence ID" value="MBP2477574.1"/>
    <property type="molecule type" value="Genomic_DNA"/>
</dbReference>
<name>A0ABS5ALY3_9PSEU</name>
<dbReference type="PANTHER" id="PTHR30349:SF91">
    <property type="entry name" value="INTA PROTEIN"/>
    <property type="match status" value="1"/>
</dbReference>
<evidence type="ECO:0000313" key="5">
    <source>
        <dbReference type="Proteomes" id="UP001519363"/>
    </source>
</evidence>
<dbReference type="PANTHER" id="PTHR30349">
    <property type="entry name" value="PHAGE INTEGRASE-RELATED"/>
    <property type="match status" value="1"/>
</dbReference>
<evidence type="ECO:0000259" key="3">
    <source>
        <dbReference type="PROSITE" id="PS51898"/>
    </source>
</evidence>
<dbReference type="CDD" id="cd01189">
    <property type="entry name" value="INT_ICEBs1_C_like"/>
    <property type="match status" value="1"/>
</dbReference>
<evidence type="ECO:0000256" key="1">
    <source>
        <dbReference type="ARBA" id="ARBA00023125"/>
    </source>
</evidence>
<dbReference type="Proteomes" id="UP001519363">
    <property type="component" value="Unassembled WGS sequence"/>
</dbReference>
<accession>A0ABS5ALY3</accession>